<proteinExistence type="predicted"/>
<feature type="region of interest" description="Disordered" evidence="1">
    <location>
        <begin position="1"/>
        <end position="155"/>
    </location>
</feature>
<keyword evidence="3" id="KW-1185">Reference proteome</keyword>
<evidence type="ECO:0000256" key="1">
    <source>
        <dbReference type="SAM" id="MobiDB-lite"/>
    </source>
</evidence>
<comment type="caution">
    <text evidence="2">The sequence shown here is derived from an EMBL/GenBank/DDBJ whole genome shotgun (WGS) entry which is preliminary data.</text>
</comment>
<reference evidence="2" key="1">
    <citation type="journal article" date="2020" name="Stud. Mycol.">
        <title>101 Dothideomycetes genomes: a test case for predicting lifestyles and emergence of pathogens.</title>
        <authorList>
            <person name="Haridas S."/>
            <person name="Albert R."/>
            <person name="Binder M."/>
            <person name="Bloem J."/>
            <person name="Labutti K."/>
            <person name="Salamov A."/>
            <person name="Andreopoulos B."/>
            <person name="Baker S."/>
            <person name="Barry K."/>
            <person name="Bills G."/>
            <person name="Bluhm B."/>
            <person name="Cannon C."/>
            <person name="Castanera R."/>
            <person name="Culley D."/>
            <person name="Daum C."/>
            <person name="Ezra D."/>
            <person name="Gonzalez J."/>
            <person name="Henrissat B."/>
            <person name="Kuo A."/>
            <person name="Liang C."/>
            <person name="Lipzen A."/>
            <person name="Lutzoni F."/>
            <person name="Magnuson J."/>
            <person name="Mondo S."/>
            <person name="Nolan M."/>
            <person name="Ohm R."/>
            <person name="Pangilinan J."/>
            <person name="Park H.-J."/>
            <person name="Ramirez L."/>
            <person name="Alfaro M."/>
            <person name="Sun H."/>
            <person name="Tritt A."/>
            <person name="Yoshinaga Y."/>
            <person name="Zwiers L.-H."/>
            <person name="Turgeon B."/>
            <person name="Goodwin S."/>
            <person name="Spatafora J."/>
            <person name="Crous P."/>
            <person name="Grigoriev I."/>
        </authorList>
    </citation>
    <scope>NUCLEOTIDE SEQUENCE</scope>
    <source>
        <strain evidence="2">CBS 101060</strain>
    </source>
</reference>
<feature type="compositionally biased region" description="Acidic residues" evidence="1">
    <location>
        <begin position="91"/>
        <end position="110"/>
    </location>
</feature>
<gene>
    <name evidence="2" type="ORF">M501DRAFT_1020451</name>
</gene>
<accession>A0A9P4S404</accession>
<feature type="region of interest" description="Disordered" evidence="1">
    <location>
        <begin position="191"/>
        <end position="246"/>
    </location>
</feature>
<feature type="compositionally biased region" description="Basic and acidic residues" evidence="1">
    <location>
        <begin position="111"/>
        <end position="132"/>
    </location>
</feature>
<organism evidence="2 3">
    <name type="scientific">Patellaria atrata CBS 101060</name>
    <dbReference type="NCBI Taxonomy" id="1346257"/>
    <lineage>
        <taxon>Eukaryota</taxon>
        <taxon>Fungi</taxon>
        <taxon>Dikarya</taxon>
        <taxon>Ascomycota</taxon>
        <taxon>Pezizomycotina</taxon>
        <taxon>Dothideomycetes</taxon>
        <taxon>Dothideomycetes incertae sedis</taxon>
        <taxon>Patellariales</taxon>
        <taxon>Patellariaceae</taxon>
        <taxon>Patellaria</taxon>
    </lineage>
</organism>
<dbReference type="EMBL" id="MU006114">
    <property type="protein sequence ID" value="KAF2834847.1"/>
    <property type="molecule type" value="Genomic_DNA"/>
</dbReference>
<dbReference type="OrthoDB" id="4186058at2759"/>
<dbReference type="AlphaFoldDB" id="A0A9P4S404"/>
<name>A0A9P4S404_9PEZI</name>
<evidence type="ECO:0000313" key="3">
    <source>
        <dbReference type="Proteomes" id="UP000799429"/>
    </source>
</evidence>
<dbReference type="Proteomes" id="UP000799429">
    <property type="component" value="Unassembled WGS sequence"/>
</dbReference>
<sequence>MASHTSPNYKRMGFIGPAHSPPLEHIAPIGQGPSFNYTRPQETEKTETQSRPSTPSDYERLSLPEDSEDEKSSQELPASMYHSVQSRMADDADFTIEEITESDAENDSETEVVRPDQFEDARSENATKRDSGSHTGIVDSFQQLNCEADSESDEQTRRYRAKKKRWSAGVFKRSHSQSVGSDSDMEDVEALDAHDVGSSARRLRRRVRGPGDRSSLIFEDMPHPHIVEVSEPESGVDRGPPSLPSDIEDFTLDALPFWRVSDPMAIDLDSGSGEG</sequence>
<evidence type="ECO:0000313" key="2">
    <source>
        <dbReference type="EMBL" id="KAF2834847.1"/>
    </source>
</evidence>
<protein>
    <submittedName>
        <fullName evidence="2">Uncharacterized protein</fullName>
    </submittedName>
</protein>